<comment type="caution">
    <text evidence="3">The sequence shown here is derived from an EMBL/GenBank/DDBJ whole genome shotgun (WGS) entry which is preliminary data.</text>
</comment>
<proteinExistence type="predicted"/>
<evidence type="ECO:0000313" key="3">
    <source>
        <dbReference type="EMBL" id="MCF6774913.1"/>
    </source>
</evidence>
<evidence type="ECO:0000256" key="1">
    <source>
        <dbReference type="SAM" id="MobiDB-lite"/>
    </source>
</evidence>
<feature type="non-terminal residue" evidence="3">
    <location>
        <position position="1"/>
    </location>
</feature>
<organism evidence="3 4">
    <name type="scientific">Corynebacterium parakroppenstedtii</name>
    <dbReference type="NCBI Taxonomy" id="2828363"/>
    <lineage>
        <taxon>Bacteria</taxon>
        <taxon>Bacillati</taxon>
        <taxon>Actinomycetota</taxon>
        <taxon>Actinomycetes</taxon>
        <taxon>Mycobacteriales</taxon>
        <taxon>Corynebacteriaceae</taxon>
        <taxon>Corynebacterium</taxon>
    </lineage>
</organism>
<dbReference type="PANTHER" id="PTHR33223">
    <property type="entry name" value="CCHC-TYPE DOMAIN-CONTAINING PROTEIN"/>
    <property type="match status" value="1"/>
</dbReference>
<accession>A0ABS9HPT2</accession>
<dbReference type="InterPro" id="IPR005162">
    <property type="entry name" value="Retrotrans_gag_dom"/>
</dbReference>
<keyword evidence="4" id="KW-1185">Reference proteome</keyword>
<dbReference type="Proteomes" id="UP001200604">
    <property type="component" value="Unassembled WGS sequence"/>
</dbReference>
<evidence type="ECO:0000259" key="2">
    <source>
        <dbReference type="Pfam" id="PF03732"/>
    </source>
</evidence>
<feature type="region of interest" description="Disordered" evidence="1">
    <location>
        <begin position="215"/>
        <end position="243"/>
    </location>
</feature>
<reference evidence="3 4" key="1">
    <citation type="submission" date="2022-01" db="EMBL/GenBank/DDBJ databases">
        <title>Identification and Characterization of Corynebacterium sp.</title>
        <authorList>
            <person name="Luo Q."/>
            <person name="Qu P."/>
            <person name="Chen Q."/>
        </authorList>
    </citation>
    <scope>NUCLEOTIDE SEQUENCE [LARGE SCALE GENOMIC DNA]</scope>
    <source>
        <strain evidence="3 4">MC-12</strain>
    </source>
</reference>
<dbReference type="Pfam" id="PF03732">
    <property type="entry name" value="Retrotrans_gag"/>
    <property type="match status" value="1"/>
</dbReference>
<protein>
    <submittedName>
        <fullName evidence="3">Retrotransposon gag domain-containing protein</fullName>
    </submittedName>
</protein>
<feature type="domain" description="Retrotransposon gag" evidence="2">
    <location>
        <begin position="84"/>
        <end position="177"/>
    </location>
</feature>
<dbReference type="EMBL" id="JAKJKU010000042">
    <property type="protein sequence ID" value="MCF6774913.1"/>
    <property type="molecule type" value="Genomic_DNA"/>
</dbReference>
<feature type="compositionally biased region" description="Polar residues" evidence="1">
    <location>
        <begin position="230"/>
        <end position="243"/>
    </location>
</feature>
<feature type="compositionally biased region" description="Basic and acidic residues" evidence="1">
    <location>
        <begin position="215"/>
        <end position="224"/>
    </location>
</feature>
<dbReference type="PANTHER" id="PTHR33223:SF11">
    <property type="entry name" value="ELEMENT PROTEIN, PUTATIVE-RELATED"/>
    <property type="match status" value="1"/>
</dbReference>
<evidence type="ECO:0000313" key="4">
    <source>
        <dbReference type="Proteomes" id="UP001200604"/>
    </source>
</evidence>
<sequence length="243" mass="27614">VQELRNAVQLLTQIVASQGQRQEGPVAGAGGANRAAGTRIRDFLNLDPPSFTGSDPKEDPQDFIDQIQRTLDVMHVGGVEAIELATYRLKGVAILWYEAWKQSKGIDAPPTTWKEFKEAFLDHYLPLEIREARADQFLNLYQGNMSVREYSLQFNSLSRYAPNVVATMADRVHRYVDRLDAYLVRDCTIASLNKDMDIARMQAFAQKLEDQGQRRRVQELERVQAKRARSTGQFTPSQSDLRP</sequence>
<gene>
    <name evidence="3" type="ORF">L3H44_11010</name>
</gene>
<name>A0ABS9HPT2_9CORY</name>